<dbReference type="InterPro" id="IPR051018">
    <property type="entry name" value="Bacteriophage_GH24"/>
</dbReference>
<dbReference type="EC" id="3.2.1.17" evidence="4"/>
<dbReference type="InterPro" id="IPR023346">
    <property type="entry name" value="Lysozyme-like_dom_sf"/>
</dbReference>
<dbReference type="Proteomes" id="UP001458946">
    <property type="component" value="Unassembled WGS sequence"/>
</dbReference>
<dbReference type="Pfam" id="PF00959">
    <property type="entry name" value="Phage_lysozyme"/>
    <property type="match status" value="1"/>
</dbReference>
<evidence type="ECO:0000313" key="5">
    <source>
        <dbReference type="EMBL" id="GAA5504529.1"/>
    </source>
</evidence>
<evidence type="ECO:0000256" key="2">
    <source>
        <dbReference type="ARBA" id="ARBA00022638"/>
    </source>
</evidence>
<dbReference type="InterPro" id="IPR033907">
    <property type="entry name" value="Endolysin_autolysin"/>
</dbReference>
<dbReference type="InterPro" id="IPR002196">
    <property type="entry name" value="Glyco_hydro_24"/>
</dbReference>
<dbReference type="EMBL" id="BAABRN010000151">
    <property type="protein sequence ID" value="GAA5504529.1"/>
    <property type="molecule type" value="Genomic_DNA"/>
</dbReference>
<keyword evidence="4" id="KW-0326">Glycosidase</keyword>
<sequence>MGLYEKDLQPRVANVNAMLKVPVTQELFDALVSLTFNAGEKNLANSDLIKKLNAGNYQAMPSEFIRWVYTSKKKSLGLQIRRIKEMVSFAVPYIKK</sequence>
<keyword evidence="6" id="KW-1185">Reference proteome</keyword>
<reference evidence="5 6" key="1">
    <citation type="submission" date="2024-02" db="EMBL/GenBank/DDBJ databases">
        <title>Deinococcus xinjiangensis NBRC 107630.</title>
        <authorList>
            <person name="Ichikawa N."/>
            <person name="Katano-Makiyama Y."/>
            <person name="Hidaka K."/>
        </authorList>
    </citation>
    <scope>NUCLEOTIDE SEQUENCE [LARGE SCALE GENOMIC DNA]</scope>
    <source>
        <strain evidence="5 6">NBRC 107630</strain>
    </source>
</reference>
<gene>
    <name evidence="5" type="primary">rrrD</name>
    <name evidence="5" type="ORF">Dxin01_04304</name>
</gene>
<dbReference type="SUPFAM" id="SSF53955">
    <property type="entry name" value="Lysozyme-like"/>
    <property type="match status" value="1"/>
</dbReference>
<accession>A0ABP9VH34</accession>
<evidence type="ECO:0000313" key="6">
    <source>
        <dbReference type="Proteomes" id="UP001458946"/>
    </source>
</evidence>
<evidence type="ECO:0000256" key="1">
    <source>
        <dbReference type="ARBA" id="ARBA00022529"/>
    </source>
</evidence>
<keyword evidence="1 4" id="KW-0929">Antimicrobial</keyword>
<comment type="caution">
    <text evidence="5">The sequence shown here is derived from an EMBL/GenBank/DDBJ whole genome shotgun (WGS) entry which is preliminary data.</text>
</comment>
<keyword evidence="3" id="KW-1035">Host cytoplasm</keyword>
<comment type="catalytic activity">
    <reaction evidence="4">
        <text>Hydrolysis of (1-&gt;4)-beta-linkages between N-acetylmuramic acid and N-acetyl-D-glucosamine residues in a peptidoglycan and between N-acetyl-D-glucosamine residues in chitodextrins.</text>
        <dbReference type="EC" id="3.2.1.17"/>
    </reaction>
</comment>
<dbReference type="PANTHER" id="PTHR38107:SF3">
    <property type="entry name" value="LYSOZYME RRRD-RELATED"/>
    <property type="match status" value="1"/>
</dbReference>
<keyword evidence="4" id="KW-0378">Hydrolase</keyword>
<dbReference type="Gene3D" id="1.10.530.40">
    <property type="match status" value="1"/>
</dbReference>
<proteinExistence type="inferred from homology"/>
<comment type="similarity">
    <text evidence="4">Belongs to the glycosyl hydrolase 24 family.</text>
</comment>
<protein>
    <recommendedName>
        <fullName evidence="4">Lysozyme</fullName>
        <ecNumber evidence="4">3.2.1.17</ecNumber>
    </recommendedName>
</protein>
<keyword evidence="2 4" id="KW-0081">Bacteriolytic enzyme</keyword>
<dbReference type="CDD" id="cd00737">
    <property type="entry name" value="lyz_endolysin_autolysin"/>
    <property type="match status" value="1"/>
</dbReference>
<evidence type="ECO:0000256" key="3">
    <source>
        <dbReference type="ARBA" id="ARBA00023200"/>
    </source>
</evidence>
<organism evidence="5 6">
    <name type="scientific">Deinococcus xinjiangensis</name>
    <dbReference type="NCBI Taxonomy" id="457454"/>
    <lineage>
        <taxon>Bacteria</taxon>
        <taxon>Thermotogati</taxon>
        <taxon>Deinococcota</taxon>
        <taxon>Deinococci</taxon>
        <taxon>Deinococcales</taxon>
        <taxon>Deinococcaceae</taxon>
        <taxon>Deinococcus</taxon>
    </lineage>
</organism>
<dbReference type="PANTHER" id="PTHR38107">
    <property type="match status" value="1"/>
</dbReference>
<name>A0ABP9VH34_9DEIO</name>
<dbReference type="InterPro" id="IPR023347">
    <property type="entry name" value="Lysozyme_dom_sf"/>
</dbReference>
<evidence type="ECO:0000256" key="4">
    <source>
        <dbReference type="RuleBase" id="RU003788"/>
    </source>
</evidence>